<protein>
    <submittedName>
        <fullName evidence="1">Uncharacterized protein</fullName>
    </submittedName>
</protein>
<dbReference type="EMBL" id="VSSQ01091022">
    <property type="protein sequence ID" value="MPN36730.1"/>
    <property type="molecule type" value="Genomic_DNA"/>
</dbReference>
<gene>
    <name evidence="1" type="ORF">SDC9_184240</name>
</gene>
<sequence>MGEPVQFTKQNLGLHINNVLKKGELNQSSVVKESLTTAADGKKFWTK</sequence>
<comment type="caution">
    <text evidence="1">The sequence shown here is derived from an EMBL/GenBank/DDBJ whole genome shotgun (WGS) entry which is preliminary data.</text>
</comment>
<accession>A0A645HDC6</accession>
<proteinExistence type="predicted"/>
<organism evidence="1">
    <name type="scientific">bioreactor metagenome</name>
    <dbReference type="NCBI Taxonomy" id="1076179"/>
    <lineage>
        <taxon>unclassified sequences</taxon>
        <taxon>metagenomes</taxon>
        <taxon>ecological metagenomes</taxon>
    </lineage>
</organism>
<evidence type="ECO:0000313" key="1">
    <source>
        <dbReference type="EMBL" id="MPN36730.1"/>
    </source>
</evidence>
<reference evidence="1" key="1">
    <citation type="submission" date="2019-08" db="EMBL/GenBank/DDBJ databases">
        <authorList>
            <person name="Kucharzyk K."/>
            <person name="Murdoch R.W."/>
            <person name="Higgins S."/>
            <person name="Loffler F."/>
        </authorList>
    </citation>
    <scope>NUCLEOTIDE SEQUENCE</scope>
</reference>
<name>A0A645HDC6_9ZZZZ</name>
<dbReference type="AlphaFoldDB" id="A0A645HDC6"/>